<sequence>MARPMRQDARDTALECLRYRSCLPLLLQQKVLQFKERQFFQVTETEWYAEKSISECHKPGICFGQMAVVSLGLLQIQIDVLRRDLYFLTGCVPQLSGIDKNKRYGFT</sequence>
<organism evidence="1 2">
    <name type="scientific">Mya arenaria</name>
    <name type="common">Soft-shell clam</name>
    <dbReference type="NCBI Taxonomy" id="6604"/>
    <lineage>
        <taxon>Eukaryota</taxon>
        <taxon>Metazoa</taxon>
        <taxon>Spiralia</taxon>
        <taxon>Lophotrochozoa</taxon>
        <taxon>Mollusca</taxon>
        <taxon>Bivalvia</taxon>
        <taxon>Autobranchia</taxon>
        <taxon>Heteroconchia</taxon>
        <taxon>Euheterodonta</taxon>
        <taxon>Imparidentia</taxon>
        <taxon>Neoheterodontei</taxon>
        <taxon>Myida</taxon>
        <taxon>Myoidea</taxon>
        <taxon>Myidae</taxon>
        <taxon>Mya</taxon>
    </lineage>
</organism>
<evidence type="ECO:0000313" key="1">
    <source>
        <dbReference type="EMBL" id="WAR10762.1"/>
    </source>
</evidence>
<accession>A0ABY7EL98</accession>
<evidence type="ECO:0000313" key="2">
    <source>
        <dbReference type="Proteomes" id="UP001164746"/>
    </source>
</evidence>
<keyword evidence="2" id="KW-1185">Reference proteome</keyword>
<reference evidence="1" key="1">
    <citation type="submission" date="2022-11" db="EMBL/GenBank/DDBJ databases">
        <title>Centuries of genome instability and evolution in soft-shell clam transmissible cancer (bioRxiv).</title>
        <authorList>
            <person name="Hart S.F.M."/>
            <person name="Yonemitsu M.A."/>
            <person name="Giersch R.M."/>
            <person name="Beal B.F."/>
            <person name="Arriagada G."/>
            <person name="Davis B.W."/>
            <person name="Ostrander E.A."/>
            <person name="Goff S.P."/>
            <person name="Metzger M.J."/>
        </authorList>
    </citation>
    <scope>NUCLEOTIDE SEQUENCE</scope>
    <source>
        <strain evidence="1">MELC-2E11</strain>
        <tissue evidence="1">Siphon/mantle</tissue>
    </source>
</reference>
<dbReference type="EMBL" id="CP111018">
    <property type="protein sequence ID" value="WAR10762.1"/>
    <property type="molecule type" value="Genomic_DNA"/>
</dbReference>
<dbReference type="Proteomes" id="UP001164746">
    <property type="component" value="Chromosome 7"/>
</dbReference>
<gene>
    <name evidence="1" type="ORF">MAR_035838</name>
</gene>
<name>A0ABY7EL98_MYAAR</name>
<proteinExistence type="predicted"/>
<protein>
    <submittedName>
        <fullName evidence="1">Uncharacterized protein</fullName>
    </submittedName>
</protein>